<dbReference type="FunFam" id="3.30.720.10:FF:000003">
    <property type="entry name" value="Signal recognition particle 14"/>
    <property type="match status" value="1"/>
</dbReference>
<name>A0A151Z8D8_TIELA</name>
<dbReference type="GO" id="GO:0005786">
    <property type="term" value="C:signal recognition particle, endoplasmic reticulum targeting"/>
    <property type="evidence" value="ECO:0007669"/>
    <property type="project" value="UniProtKB-UniRule"/>
</dbReference>
<reference evidence="9 10" key="1">
    <citation type="submission" date="2015-12" db="EMBL/GenBank/DDBJ databases">
        <title>Dictyostelia acquired genes for synthesis and detection of signals that induce cell-type specialization by lateral gene transfer from prokaryotes.</title>
        <authorList>
            <person name="Gloeckner G."/>
            <person name="Schaap P."/>
        </authorList>
    </citation>
    <scope>NUCLEOTIDE SEQUENCE [LARGE SCALE GENOMIC DNA]</scope>
    <source>
        <strain evidence="9 10">TK</strain>
    </source>
</reference>
<gene>
    <name evidence="9" type="ORF">DLAC_08821</name>
</gene>
<dbReference type="Gene3D" id="3.30.720.10">
    <property type="entry name" value="Signal recognition particle alu RNA binding heterodimer, srp9/1"/>
    <property type="match status" value="1"/>
</dbReference>
<protein>
    <recommendedName>
        <fullName evidence="7">Signal recognition particle 14 kDa protein</fullName>
        <shortName evidence="7">SRP14</shortName>
    </recommendedName>
</protein>
<dbReference type="FunCoup" id="A0A151Z8D8">
    <property type="interactions" value="245"/>
</dbReference>
<evidence type="ECO:0000256" key="5">
    <source>
        <dbReference type="ARBA" id="ARBA00023135"/>
    </source>
</evidence>
<keyword evidence="4 7" id="KW-0694">RNA-binding</keyword>
<dbReference type="GO" id="GO:0030942">
    <property type="term" value="F:endoplasmic reticulum signal peptide binding"/>
    <property type="evidence" value="ECO:0007669"/>
    <property type="project" value="UniProtKB-UniRule"/>
</dbReference>
<keyword evidence="5 7" id="KW-0733">Signal recognition particle</keyword>
<feature type="compositionally biased region" description="Basic and acidic residues" evidence="8">
    <location>
        <begin position="35"/>
        <end position="50"/>
    </location>
</feature>
<evidence type="ECO:0000256" key="8">
    <source>
        <dbReference type="SAM" id="MobiDB-lite"/>
    </source>
</evidence>
<evidence type="ECO:0000256" key="7">
    <source>
        <dbReference type="RuleBase" id="RU368100"/>
    </source>
</evidence>
<dbReference type="Proteomes" id="UP000076078">
    <property type="component" value="Unassembled WGS sequence"/>
</dbReference>
<dbReference type="EMBL" id="LODT01000037">
    <property type="protein sequence ID" value="KYQ90220.1"/>
    <property type="molecule type" value="Genomic_DNA"/>
</dbReference>
<keyword evidence="10" id="KW-1185">Reference proteome</keyword>
<sequence>MVLLDNDSFLNSLNKLYTTHKTKGSVWVTMKRFVESDDNPKHKKGEKVEKTDDEEPKCLIRATDGRKKISTIVPQKDVQLFQSSYKNIILSHYDNLKKIQKTPKVEQKKKPAARKAN</sequence>
<feature type="region of interest" description="Disordered" evidence="8">
    <location>
        <begin position="35"/>
        <end position="54"/>
    </location>
</feature>
<dbReference type="OMA" id="RFNGHNK"/>
<dbReference type="InterPro" id="IPR003210">
    <property type="entry name" value="Signal_recog_particle_SRP14"/>
</dbReference>
<organism evidence="9 10">
    <name type="scientific">Tieghemostelium lacteum</name>
    <name type="common">Slime mold</name>
    <name type="synonym">Dictyostelium lacteum</name>
    <dbReference type="NCBI Taxonomy" id="361077"/>
    <lineage>
        <taxon>Eukaryota</taxon>
        <taxon>Amoebozoa</taxon>
        <taxon>Evosea</taxon>
        <taxon>Eumycetozoa</taxon>
        <taxon>Dictyostelia</taxon>
        <taxon>Dictyosteliales</taxon>
        <taxon>Raperosteliaceae</taxon>
        <taxon>Tieghemostelium</taxon>
    </lineage>
</organism>
<comment type="subunit">
    <text evidence="7">Heterodimer with SRP9; binds RNA as heterodimer. Component of a signal recognition particle (SRP) complex that consists of a 7SL RNA molecule of 300 nucleotides and six protein subunits: SRP72, SRP68, SRP54, SRP19, SRP14 and SRP9.</text>
</comment>
<evidence type="ECO:0000256" key="1">
    <source>
        <dbReference type="ARBA" id="ARBA00004496"/>
    </source>
</evidence>
<evidence type="ECO:0000256" key="2">
    <source>
        <dbReference type="ARBA" id="ARBA00010349"/>
    </source>
</evidence>
<dbReference type="OrthoDB" id="19209at2759"/>
<keyword evidence="6 7" id="KW-0687">Ribonucleoprotein</keyword>
<dbReference type="SUPFAM" id="SSF54762">
    <property type="entry name" value="Signal recognition particle alu RNA binding heterodimer, SRP9/14"/>
    <property type="match status" value="1"/>
</dbReference>
<dbReference type="STRING" id="361077.A0A151Z8D8"/>
<comment type="similarity">
    <text evidence="2 7">Belongs to the SRP14 family.</text>
</comment>
<comment type="caution">
    <text evidence="9">The sequence shown here is derived from an EMBL/GenBank/DDBJ whole genome shotgun (WGS) entry which is preliminary data.</text>
</comment>
<dbReference type="PANTHER" id="PTHR12013">
    <property type="entry name" value="SIGNAL RECOGNITION PARTICLE 14 KD PROTEIN"/>
    <property type="match status" value="1"/>
</dbReference>
<evidence type="ECO:0000256" key="6">
    <source>
        <dbReference type="ARBA" id="ARBA00023274"/>
    </source>
</evidence>
<proteinExistence type="inferred from homology"/>
<dbReference type="GO" id="GO:0008312">
    <property type="term" value="F:7S RNA binding"/>
    <property type="evidence" value="ECO:0007669"/>
    <property type="project" value="UniProtKB-UniRule"/>
</dbReference>
<evidence type="ECO:0000256" key="4">
    <source>
        <dbReference type="ARBA" id="ARBA00022884"/>
    </source>
</evidence>
<dbReference type="InParanoid" id="A0A151Z8D8"/>
<dbReference type="InterPro" id="IPR009018">
    <property type="entry name" value="Signal_recog_particle_SRP9/14"/>
</dbReference>
<dbReference type="Pfam" id="PF02290">
    <property type="entry name" value="SRP14"/>
    <property type="match status" value="1"/>
</dbReference>
<accession>A0A151Z8D8</accession>
<keyword evidence="3 7" id="KW-0963">Cytoplasm</keyword>
<dbReference type="GO" id="GO:0006614">
    <property type="term" value="P:SRP-dependent cotranslational protein targeting to membrane"/>
    <property type="evidence" value="ECO:0007669"/>
    <property type="project" value="UniProtKB-UniRule"/>
</dbReference>
<evidence type="ECO:0000313" key="10">
    <source>
        <dbReference type="Proteomes" id="UP000076078"/>
    </source>
</evidence>
<comment type="subcellular location">
    <subcellularLocation>
        <location evidence="1 7">Cytoplasm</location>
    </subcellularLocation>
</comment>
<evidence type="ECO:0000313" key="9">
    <source>
        <dbReference type="EMBL" id="KYQ90220.1"/>
    </source>
</evidence>
<comment type="function">
    <text evidence="7">Component of the signal recognition particle (SRP) complex, a ribonucleoprotein complex that mediates the cotranslational targeting of secretory and membrane proteins to the endoplasmic reticulum (ER). SRP9 together with SRP14 and the Alu portion of the SRP RNA, constitutes the elongation arrest domain of SRP. The complex of SRP9 and SRP14 is required for SRP RNA binding.</text>
</comment>
<dbReference type="AlphaFoldDB" id="A0A151Z8D8"/>
<evidence type="ECO:0000256" key="3">
    <source>
        <dbReference type="ARBA" id="ARBA00022490"/>
    </source>
</evidence>